<evidence type="ECO:0000256" key="1">
    <source>
        <dbReference type="SAM" id="SignalP"/>
    </source>
</evidence>
<accession>A0ABV5F2Y8</accession>
<evidence type="ECO:0000313" key="2">
    <source>
        <dbReference type="EMBL" id="MFB9053807.1"/>
    </source>
</evidence>
<evidence type="ECO:0008006" key="4">
    <source>
        <dbReference type="Google" id="ProtNLM"/>
    </source>
</evidence>
<dbReference type="Proteomes" id="UP001589605">
    <property type="component" value="Unassembled WGS sequence"/>
</dbReference>
<name>A0ABV5F2Y8_9FLAO</name>
<sequence length="113" mass="12648">MKFLAYILAFMVLSLSVKSGNDELLLTSEVQKPCCAISSAPVSETENTEHQKSKGSTDNCNPFKACCSCLLVSFNYPFSLEPYIAISTEQFFGYQSYLASQFISDFWQPPQFV</sequence>
<dbReference type="RefSeq" id="WP_382383104.1">
    <property type="nucleotide sequence ID" value="NZ_JBHMEZ010000012.1"/>
</dbReference>
<reference evidence="2 3" key="1">
    <citation type="submission" date="2024-09" db="EMBL/GenBank/DDBJ databases">
        <authorList>
            <person name="Sun Q."/>
            <person name="Mori K."/>
        </authorList>
    </citation>
    <scope>NUCLEOTIDE SEQUENCE [LARGE SCALE GENOMIC DNA]</scope>
    <source>
        <strain evidence="2 3">CECT 8286</strain>
    </source>
</reference>
<keyword evidence="3" id="KW-1185">Reference proteome</keyword>
<evidence type="ECO:0000313" key="3">
    <source>
        <dbReference type="Proteomes" id="UP001589605"/>
    </source>
</evidence>
<keyword evidence="1" id="KW-0732">Signal</keyword>
<organism evidence="2 3">
    <name type="scientific">Formosa undariae</name>
    <dbReference type="NCBI Taxonomy" id="1325436"/>
    <lineage>
        <taxon>Bacteria</taxon>
        <taxon>Pseudomonadati</taxon>
        <taxon>Bacteroidota</taxon>
        <taxon>Flavobacteriia</taxon>
        <taxon>Flavobacteriales</taxon>
        <taxon>Flavobacteriaceae</taxon>
        <taxon>Formosa</taxon>
    </lineage>
</organism>
<gene>
    <name evidence="2" type="ORF">ACFFVB_12040</name>
</gene>
<protein>
    <recommendedName>
        <fullName evidence="4">DUF2946 domain-containing protein</fullName>
    </recommendedName>
</protein>
<feature type="signal peptide" evidence="1">
    <location>
        <begin position="1"/>
        <end position="19"/>
    </location>
</feature>
<comment type="caution">
    <text evidence="2">The sequence shown here is derived from an EMBL/GenBank/DDBJ whole genome shotgun (WGS) entry which is preliminary data.</text>
</comment>
<feature type="chain" id="PRO_5045140068" description="DUF2946 domain-containing protein" evidence="1">
    <location>
        <begin position="20"/>
        <end position="113"/>
    </location>
</feature>
<dbReference type="EMBL" id="JBHMEZ010000012">
    <property type="protein sequence ID" value="MFB9053807.1"/>
    <property type="molecule type" value="Genomic_DNA"/>
</dbReference>
<proteinExistence type="predicted"/>